<proteinExistence type="inferred from homology"/>
<dbReference type="GO" id="GO:0005737">
    <property type="term" value="C:cytoplasm"/>
    <property type="evidence" value="ECO:0007669"/>
    <property type="project" value="TreeGrafter"/>
</dbReference>
<evidence type="ECO:0000256" key="5">
    <source>
        <dbReference type="ARBA" id="ARBA00037941"/>
    </source>
</evidence>
<name>A0A963Z1G2_9PROT</name>
<keyword evidence="2" id="KW-0285">Flavoprotein</keyword>
<sequence>MSYDFCIIGGGIVGLATARALIQLRPEARIVLLEKEALLATHQTGHNSGVIHAGIYYKPGSLKADLCRRGAIATKEFCTEHGIPFETPGKLVVATDDLELQRMAALAANARQNGIDFEILDEAGLRRQEPNVRGLGAIFVPSSGIVNYREVCRAMADEIRAAGAVIELGVKVDRIDETAQGVTVGAGERSWTAGKLVACAGLQSDRLARLAGMAIEHQIVPFRGEYYLVRPEKSGIVRHLIYPVPDPDLPFLGIHLTPMMGGALTAGPNAVLGMAREGYARFSVSPADVAAYLRFPGFWRVMRQHLRSGLGEMRRSLSKSLYLKECQKYCPGLTEADLLPYEAGIRAQAVMKDGTLVHDFLFLATERMLHVCNAPSPAATSAIPIGEMIARRSMGMANAA</sequence>
<comment type="caution">
    <text evidence="7">The sequence shown here is derived from an EMBL/GenBank/DDBJ whole genome shotgun (WGS) entry which is preliminary data.</text>
</comment>
<dbReference type="NCBIfam" id="NF008726">
    <property type="entry name" value="PRK11728.1"/>
    <property type="match status" value="1"/>
</dbReference>
<dbReference type="RefSeq" id="WP_227307758.1">
    <property type="nucleotide sequence ID" value="NZ_JAESVA010000004.1"/>
</dbReference>
<evidence type="ECO:0000256" key="1">
    <source>
        <dbReference type="ARBA" id="ARBA00001974"/>
    </source>
</evidence>
<dbReference type="Proteomes" id="UP000721844">
    <property type="component" value="Unassembled WGS sequence"/>
</dbReference>
<evidence type="ECO:0000256" key="4">
    <source>
        <dbReference type="ARBA" id="ARBA00023002"/>
    </source>
</evidence>
<dbReference type="Gene3D" id="3.30.9.10">
    <property type="entry name" value="D-Amino Acid Oxidase, subunit A, domain 2"/>
    <property type="match status" value="1"/>
</dbReference>
<protein>
    <submittedName>
        <fullName evidence="7">L-2-hydroxyglutarate oxidase</fullName>
        <ecNumber evidence="7">1.1.3.-</ecNumber>
    </submittedName>
</protein>
<evidence type="ECO:0000256" key="2">
    <source>
        <dbReference type="ARBA" id="ARBA00022630"/>
    </source>
</evidence>
<keyword evidence="8" id="KW-1185">Reference proteome</keyword>
<organism evidence="7 8">
    <name type="scientific">Acidisoma cellulosilyticum</name>
    <dbReference type="NCBI Taxonomy" id="2802395"/>
    <lineage>
        <taxon>Bacteria</taxon>
        <taxon>Pseudomonadati</taxon>
        <taxon>Pseudomonadota</taxon>
        <taxon>Alphaproteobacteria</taxon>
        <taxon>Acetobacterales</taxon>
        <taxon>Acidocellaceae</taxon>
        <taxon>Acidisoma</taxon>
    </lineage>
</organism>
<evidence type="ECO:0000256" key="3">
    <source>
        <dbReference type="ARBA" id="ARBA00022827"/>
    </source>
</evidence>
<dbReference type="Pfam" id="PF01266">
    <property type="entry name" value="DAO"/>
    <property type="match status" value="1"/>
</dbReference>
<dbReference type="InterPro" id="IPR036188">
    <property type="entry name" value="FAD/NAD-bd_sf"/>
</dbReference>
<keyword evidence="3" id="KW-0274">FAD</keyword>
<dbReference type="EMBL" id="JAESVA010000004">
    <property type="protein sequence ID" value="MCB8881083.1"/>
    <property type="molecule type" value="Genomic_DNA"/>
</dbReference>
<dbReference type="AlphaFoldDB" id="A0A963Z1G2"/>
<comment type="similarity">
    <text evidence="5">Belongs to the L2HGDH family.</text>
</comment>
<dbReference type="PANTHER" id="PTHR43104:SF2">
    <property type="entry name" value="L-2-HYDROXYGLUTARATE DEHYDROGENASE, MITOCHONDRIAL"/>
    <property type="match status" value="1"/>
</dbReference>
<evidence type="ECO:0000259" key="6">
    <source>
        <dbReference type="Pfam" id="PF01266"/>
    </source>
</evidence>
<dbReference type="PANTHER" id="PTHR43104">
    <property type="entry name" value="L-2-HYDROXYGLUTARATE DEHYDROGENASE, MITOCHONDRIAL"/>
    <property type="match status" value="1"/>
</dbReference>
<comment type="cofactor">
    <cofactor evidence="1">
        <name>FAD</name>
        <dbReference type="ChEBI" id="CHEBI:57692"/>
    </cofactor>
</comment>
<dbReference type="EC" id="1.1.3.-" evidence="7"/>
<dbReference type="Gene3D" id="3.50.50.60">
    <property type="entry name" value="FAD/NAD(P)-binding domain"/>
    <property type="match status" value="1"/>
</dbReference>
<dbReference type="SUPFAM" id="SSF51905">
    <property type="entry name" value="FAD/NAD(P)-binding domain"/>
    <property type="match status" value="1"/>
</dbReference>
<dbReference type="GO" id="GO:0047545">
    <property type="term" value="F:(S)-2-hydroxyglutarate dehydrogenase activity"/>
    <property type="evidence" value="ECO:0007669"/>
    <property type="project" value="TreeGrafter"/>
</dbReference>
<evidence type="ECO:0000313" key="8">
    <source>
        <dbReference type="Proteomes" id="UP000721844"/>
    </source>
</evidence>
<gene>
    <name evidence="7" type="primary">lhgO</name>
    <name evidence="7" type="ORF">ACELLULO517_12625</name>
</gene>
<keyword evidence="4 7" id="KW-0560">Oxidoreductase</keyword>
<dbReference type="InterPro" id="IPR006076">
    <property type="entry name" value="FAD-dep_OxRdtase"/>
</dbReference>
<feature type="domain" description="FAD dependent oxidoreductase" evidence="6">
    <location>
        <begin position="4"/>
        <end position="392"/>
    </location>
</feature>
<accession>A0A963Z1G2</accession>
<reference evidence="7 8" key="1">
    <citation type="journal article" date="2021" name="Microorganisms">
        <title>Acidisoma silvae sp. nov. and Acidisomacellulosilytica sp. nov., Two Acidophilic Bacteria Isolated from Decaying Wood, Hydrolyzing Cellulose and Producing Poly-3-hydroxybutyrate.</title>
        <authorList>
            <person name="Mieszkin S."/>
            <person name="Pouder E."/>
            <person name="Uroz S."/>
            <person name="Simon-Colin C."/>
            <person name="Alain K."/>
        </authorList>
    </citation>
    <scope>NUCLEOTIDE SEQUENCE [LARGE SCALE GENOMIC DNA]</scope>
    <source>
        <strain evidence="7 8">HW T5.17</strain>
    </source>
</reference>
<evidence type="ECO:0000313" key="7">
    <source>
        <dbReference type="EMBL" id="MCB8881083.1"/>
    </source>
</evidence>